<dbReference type="PANTHER" id="PTHR21113">
    <property type="entry name" value="AGAP001705-PA"/>
    <property type="match status" value="1"/>
</dbReference>
<dbReference type="OrthoDB" id="64893at2759"/>
<evidence type="ECO:0000313" key="2">
    <source>
        <dbReference type="EMBL" id="CAH1726280.1"/>
    </source>
</evidence>
<feature type="domain" description="Chitin-binding type-4" evidence="1">
    <location>
        <begin position="54"/>
        <end position="245"/>
    </location>
</feature>
<gene>
    <name evidence="2" type="ORF">APHIGO_LOCUS7196</name>
</gene>
<dbReference type="Gene3D" id="2.70.50.70">
    <property type="match status" value="1"/>
</dbReference>
<evidence type="ECO:0000313" key="3">
    <source>
        <dbReference type="Proteomes" id="UP001154329"/>
    </source>
</evidence>
<sequence length="367" mass="41723">MDLSRSKVKSLNAVVLKCNSAKMKKCLTSTQWTMQIFIPVCLLWVYQFDSVAGHGRLMEPPSRNSMWRFGYPNPVDYNDNELFCGGYSVQWSVNDGKCGVCGDAYDQAQPRRHEAGGEYGRGIISRHYFAGQTIDVEIELTANHKGRFEMYLCPNNNPKYEATQSCIERYPLYISGTRQVRYLIPENSKKKDIFRYKVRLPPYLTCSQCVLQWTYYTGNMWGKCDNGTEGLGCGRPETFRNCADVRIVTSTSGLPPQFIHNRPQQLYFSSALRGGDLRIAPQIYYPLVVKAQVCVATQKYRIVPGMDKWCENNCVNFPSNCPEEFCTCPEQCTGIGEIKGLPGADEYCQDQCIVYGAKCPKKRCVCY</sequence>
<organism evidence="2 3">
    <name type="scientific">Aphis gossypii</name>
    <name type="common">Cotton aphid</name>
    <dbReference type="NCBI Taxonomy" id="80765"/>
    <lineage>
        <taxon>Eukaryota</taxon>
        <taxon>Metazoa</taxon>
        <taxon>Ecdysozoa</taxon>
        <taxon>Arthropoda</taxon>
        <taxon>Hexapoda</taxon>
        <taxon>Insecta</taxon>
        <taxon>Pterygota</taxon>
        <taxon>Neoptera</taxon>
        <taxon>Paraneoptera</taxon>
        <taxon>Hemiptera</taxon>
        <taxon>Sternorrhyncha</taxon>
        <taxon>Aphidomorpha</taxon>
        <taxon>Aphidoidea</taxon>
        <taxon>Aphididae</taxon>
        <taxon>Aphidini</taxon>
        <taxon>Aphis</taxon>
        <taxon>Aphis</taxon>
    </lineage>
</organism>
<dbReference type="InterPro" id="IPR004302">
    <property type="entry name" value="Cellulose/chitin-bd_N"/>
</dbReference>
<keyword evidence="3" id="KW-1185">Reference proteome</keyword>
<name>A0A9P0NJT1_APHGO</name>
<dbReference type="AlphaFoldDB" id="A0A9P0NJT1"/>
<dbReference type="EMBL" id="OU899035">
    <property type="protein sequence ID" value="CAH1726280.1"/>
    <property type="molecule type" value="Genomic_DNA"/>
</dbReference>
<evidence type="ECO:0000259" key="1">
    <source>
        <dbReference type="Pfam" id="PF03067"/>
    </source>
</evidence>
<dbReference type="Pfam" id="PF03067">
    <property type="entry name" value="LPMO_10"/>
    <property type="match status" value="1"/>
</dbReference>
<reference evidence="2" key="2">
    <citation type="submission" date="2022-10" db="EMBL/GenBank/DDBJ databases">
        <authorList>
            <consortium name="ENA_rothamsted_submissions"/>
            <consortium name="culmorum"/>
            <person name="King R."/>
        </authorList>
    </citation>
    <scope>NUCLEOTIDE SEQUENCE</scope>
</reference>
<protein>
    <recommendedName>
        <fullName evidence="1">Chitin-binding type-4 domain-containing protein</fullName>
    </recommendedName>
</protein>
<reference evidence="2" key="1">
    <citation type="submission" date="2022-02" db="EMBL/GenBank/DDBJ databases">
        <authorList>
            <person name="King R."/>
        </authorList>
    </citation>
    <scope>NUCLEOTIDE SEQUENCE</scope>
</reference>
<dbReference type="PANTHER" id="PTHR21113:SF6">
    <property type="entry name" value="CHITIN-BINDING TYPE-4 DOMAIN-CONTAINING PROTEIN"/>
    <property type="match status" value="1"/>
</dbReference>
<dbReference type="Proteomes" id="UP001154329">
    <property type="component" value="Chromosome 2"/>
</dbReference>
<accession>A0A9P0NJT1</accession>
<proteinExistence type="predicted"/>